<organism evidence="2 3">
    <name type="scientific">Variovorax beijingensis</name>
    <dbReference type="NCBI Taxonomy" id="2496117"/>
    <lineage>
        <taxon>Bacteria</taxon>
        <taxon>Pseudomonadati</taxon>
        <taxon>Pseudomonadota</taxon>
        <taxon>Betaproteobacteria</taxon>
        <taxon>Burkholderiales</taxon>
        <taxon>Comamonadaceae</taxon>
        <taxon>Variovorax</taxon>
    </lineage>
</organism>
<evidence type="ECO:0000256" key="1">
    <source>
        <dbReference type="SAM" id="Phobius"/>
    </source>
</evidence>
<sequence>MYKITWAYMALSAILAAAGVGAYHYIIRAAIGQSVPPSATAPREVAPSAPRDEDVERKILNGIGSIRDLKPVPQQPALRR</sequence>
<reference evidence="2 3" key="1">
    <citation type="submission" date="2018-11" db="EMBL/GenBank/DDBJ databases">
        <title>The genome of Variovorax sp T529.</title>
        <authorList>
            <person name="Gao J."/>
        </authorList>
    </citation>
    <scope>NUCLEOTIDE SEQUENCE [LARGE SCALE GENOMIC DNA]</scope>
    <source>
        <strain evidence="2 3">T529</strain>
    </source>
</reference>
<comment type="caution">
    <text evidence="2">The sequence shown here is derived from an EMBL/GenBank/DDBJ whole genome shotgun (WGS) entry which is preliminary data.</text>
</comment>
<name>A0A3P3EK81_9BURK</name>
<evidence type="ECO:0000313" key="3">
    <source>
        <dbReference type="Proteomes" id="UP000271590"/>
    </source>
</evidence>
<accession>A0A3P3EK81</accession>
<gene>
    <name evidence="2" type="ORF">EH244_19585</name>
</gene>
<dbReference type="EMBL" id="RQXU01000011">
    <property type="protein sequence ID" value="RRH86809.1"/>
    <property type="molecule type" value="Genomic_DNA"/>
</dbReference>
<dbReference type="Proteomes" id="UP000271590">
    <property type="component" value="Unassembled WGS sequence"/>
</dbReference>
<feature type="transmembrane region" description="Helical" evidence="1">
    <location>
        <begin position="6"/>
        <end position="26"/>
    </location>
</feature>
<evidence type="ECO:0000313" key="2">
    <source>
        <dbReference type="EMBL" id="RRH86809.1"/>
    </source>
</evidence>
<keyword evidence="1" id="KW-1133">Transmembrane helix</keyword>
<dbReference type="RefSeq" id="WP_124960026.1">
    <property type="nucleotide sequence ID" value="NZ_RQXU01000011.1"/>
</dbReference>
<keyword evidence="1" id="KW-0812">Transmembrane</keyword>
<protein>
    <submittedName>
        <fullName evidence="2">Uncharacterized protein</fullName>
    </submittedName>
</protein>
<proteinExistence type="predicted"/>
<keyword evidence="1" id="KW-0472">Membrane</keyword>
<dbReference type="AlphaFoldDB" id="A0A3P3EK81"/>